<name>A0AAU9UT58_EUPED</name>
<protein>
    <submittedName>
        <fullName evidence="1">Uncharacterized protein</fullName>
    </submittedName>
</protein>
<accession>A0AAU9UT58</accession>
<evidence type="ECO:0000313" key="1">
    <source>
        <dbReference type="EMBL" id="CAH2102312.1"/>
    </source>
</evidence>
<dbReference type="Proteomes" id="UP001153954">
    <property type="component" value="Unassembled WGS sequence"/>
</dbReference>
<dbReference type="AlphaFoldDB" id="A0AAU9UT58"/>
<proteinExistence type="predicted"/>
<sequence length="172" mass="19218">MHSHASEVKDGWGVVNYDLTPSECKQIHRDQTATILGHRITRLKKNSSMTTTVTLSISVKYDETCQGGELNLGISHWSGVLGIGKITIKMTDNTGIYRVADNRVVSKSGLSCKFTDGDAYDRLIIWDVKTEDRCSRTSYLDFYRGAATNVTVKSNSDGRDEYTMYSIKDGKF</sequence>
<keyword evidence="2" id="KW-1185">Reference proteome</keyword>
<reference evidence="1" key="1">
    <citation type="submission" date="2022-03" db="EMBL/GenBank/DDBJ databases">
        <authorList>
            <person name="Tunstrom K."/>
        </authorList>
    </citation>
    <scope>NUCLEOTIDE SEQUENCE</scope>
</reference>
<evidence type="ECO:0000313" key="2">
    <source>
        <dbReference type="Proteomes" id="UP001153954"/>
    </source>
</evidence>
<dbReference type="Pfam" id="PF24664">
    <property type="entry name" value="Monjiviricetes_fusion"/>
    <property type="match status" value="1"/>
</dbReference>
<organism evidence="1 2">
    <name type="scientific">Euphydryas editha</name>
    <name type="common">Edith's checkerspot</name>
    <dbReference type="NCBI Taxonomy" id="104508"/>
    <lineage>
        <taxon>Eukaryota</taxon>
        <taxon>Metazoa</taxon>
        <taxon>Ecdysozoa</taxon>
        <taxon>Arthropoda</taxon>
        <taxon>Hexapoda</taxon>
        <taxon>Insecta</taxon>
        <taxon>Pterygota</taxon>
        <taxon>Neoptera</taxon>
        <taxon>Endopterygota</taxon>
        <taxon>Lepidoptera</taxon>
        <taxon>Glossata</taxon>
        <taxon>Ditrysia</taxon>
        <taxon>Papilionoidea</taxon>
        <taxon>Nymphalidae</taxon>
        <taxon>Nymphalinae</taxon>
        <taxon>Euphydryas</taxon>
    </lineage>
</organism>
<gene>
    <name evidence="1" type="ORF">EEDITHA_LOCUS16959</name>
</gene>
<dbReference type="EMBL" id="CAKOGL010000025">
    <property type="protein sequence ID" value="CAH2102312.1"/>
    <property type="molecule type" value="Genomic_DNA"/>
</dbReference>
<comment type="caution">
    <text evidence="1">The sequence shown here is derived from an EMBL/GenBank/DDBJ whole genome shotgun (WGS) entry which is preliminary data.</text>
</comment>